<name>A0AA37U6H5_9RHOB</name>
<keyword evidence="7" id="KW-1185">Reference proteome</keyword>
<feature type="transmembrane region" description="Helical" evidence="5">
    <location>
        <begin position="72"/>
        <end position="95"/>
    </location>
</feature>
<sequence length="229" mass="25083">MIFSDFAKALGQLGDARFMRVMLFGVALAVALLTATYAALLWVIETFTPGSIDIPFVGRVGGLETLLSWGSILLMIGLSVFLMIPVASAFTGLFLEDVAQAVEERHYPQLPPVPRQKVLDTLIDTANFVGLLIALNCVAVLLYPFAGPFSPLLFWGLNGYLLGRDYFTLVATRRLGREPAKAMRKAYSLRIWAAGVLMAAPLSIPLINLAIPVLGVATFTHMFHRLMRQ</sequence>
<accession>A0AA37U6H5</accession>
<evidence type="ECO:0000256" key="4">
    <source>
        <dbReference type="ARBA" id="ARBA00023136"/>
    </source>
</evidence>
<keyword evidence="4 5" id="KW-0472">Membrane</keyword>
<evidence type="ECO:0000313" key="7">
    <source>
        <dbReference type="Proteomes" id="UP001157355"/>
    </source>
</evidence>
<comment type="subcellular location">
    <subcellularLocation>
        <location evidence="1">Membrane</location>
        <topology evidence="1">Multi-pass membrane protein</topology>
    </subcellularLocation>
</comment>
<keyword evidence="3 5" id="KW-1133">Transmembrane helix</keyword>
<keyword evidence="2 5" id="KW-0812">Transmembrane</keyword>
<evidence type="ECO:0000256" key="3">
    <source>
        <dbReference type="ARBA" id="ARBA00022989"/>
    </source>
</evidence>
<organism evidence="6 7">
    <name type="scientific">Cypionkella aquatica</name>
    <dbReference type="NCBI Taxonomy" id="1756042"/>
    <lineage>
        <taxon>Bacteria</taxon>
        <taxon>Pseudomonadati</taxon>
        <taxon>Pseudomonadota</taxon>
        <taxon>Alphaproteobacteria</taxon>
        <taxon>Rhodobacterales</taxon>
        <taxon>Paracoccaceae</taxon>
        <taxon>Cypionkella</taxon>
    </lineage>
</organism>
<dbReference type="EMBL" id="BSPP01000005">
    <property type="protein sequence ID" value="GLS86471.1"/>
    <property type="molecule type" value="Genomic_DNA"/>
</dbReference>
<comment type="caution">
    <text evidence="6">The sequence shown here is derived from an EMBL/GenBank/DDBJ whole genome shotgun (WGS) entry which is preliminary data.</text>
</comment>
<feature type="transmembrane region" description="Helical" evidence="5">
    <location>
        <begin position="125"/>
        <end position="146"/>
    </location>
</feature>
<protein>
    <submittedName>
        <fullName evidence="6">Membrane protein</fullName>
    </submittedName>
</protein>
<evidence type="ECO:0000313" key="6">
    <source>
        <dbReference type="EMBL" id="GLS86471.1"/>
    </source>
</evidence>
<reference evidence="6 7" key="1">
    <citation type="journal article" date="2014" name="Int. J. Syst. Evol. Microbiol.">
        <title>Complete genome sequence of Corynebacterium casei LMG S-19264T (=DSM 44701T), isolated from a smear-ripened cheese.</title>
        <authorList>
            <consortium name="US DOE Joint Genome Institute (JGI-PGF)"/>
            <person name="Walter F."/>
            <person name="Albersmeier A."/>
            <person name="Kalinowski J."/>
            <person name="Ruckert C."/>
        </authorList>
    </citation>
    <scope>NUCLEOTIDE SEQUENCE [LARGE SCALE GENOMIC DNA]</scope>
    <source>
        <strain evidence="6 7">NBRC 111766</strain>
    </source>
</reference>
<proteinExistence type="predicted"/>
<feature type="transmembrane region" description="Helical" evidence="5">
    <location>
        <begin position="191"/>
        <end position="219"/>
    </location>
</feature>
<dbReference type="Pfam" id="PF07264">
    <property type="entry name" value="EI24"/>
    <property type="match status" value="1"/>
</dbReference>
<dbReference type="InterPro" id="IPR059112">
    <property type="entry name" value="CysZ/EI24"/>
</dbReference>
<evidence type="ECO:0000256" key="5">
    <source>
        <dbReference type="SAM" id="Phobius"/>
    </source>
</evidence>
<evidence type="ECO:0000256" key="1">
    <source>
        <dbReference type="ARBA" id="ARBA00004141"/>
    </source>
</evidence>
<dbReference type="AlphaFoldDB" id="A0AA37U6H5"/>
<dbReference type="Proteomes" id="UP001157355">
    <property type="component" value="Unassembled WGS sequence"/>
</dbReference>
<gene>
    <name evidence="6" type="ORF">GCM10010873_14450</name>
</gene>
<feature type="transmembrane region" description="Helical" evidence="5">
    <location>
        <begin position="21"/>
        <end position="44"/>
    </location>
</feature>
<evidence type="ECO:0000256" key="2">
    <source>
        <dbReference type="ARBA" id="ARBA00022692"/>
    </source>
</evidence>